<gene>
    <name evidence="12" type="ORF">PHSY_003511</name>
</gene>
<dbReference type="eggNOG" id="KOG3339">
    <property type="taxonomic scope" value="Eukaryota"/>
</dbReference>
<dbReference type="GO" id="GO:0031965">
    <property type="term" value="C:nuclear membrane"/>
    <property type="evidence" value="ECO:0007669"/>
    <property type="project" value="UniProtKB-SubCell"/>
</dbReference>
<dbReference type="PANTHER" id="PTHR12154:SF4">
    <property type="entry name" value="UDP-N-ACETYLGLUCOSAMINE TRANSFERASE SUBUNIT ALG14 HOMOLOG"/>
    <property type="match status" value="1"/>
</dbReference>
<evidence type="ECO:0000256" key="8">
    <source>
        <dbReference type="ARBA" id="ARBA00022989"/>
    </source>
</evidence>
<evidence type="ECO:0000256" key="6">
    <source>
        <dbReference type="ARBA" id="ARBA00022692"/>
    </source>
</evidence>
<evidence type="ECO:0000256" key="7">
    <source>
        <dbReference type="ARBA" id="ARBA00022824"/>
    </source>
</evidence>
<name>R9P3C1_PSEHS</name>
<keyword evidence="12" id="KW-0808">Transferase</keyword>
<dbReference type="AlphaFoldDB" id="R9P3C1"/>
<dbReference type="HOGENOM" id="CLU_064541_0_1_1"/>
<dbReference type="Proteomes" id="UP000014071">
    <property type="component" value="Unassembled WGS sequence"/>
</dbReference>
<dbReference type="InterPro" id="IPR013969">
    <property type="entry name" value="Oligosacch_biosynth_Alg14"/>
</dbReference>
<organism evidence="12 13">
    <name type="scientific">Pseudozyma hubeiensis (strain SY62)</name>
    <name type="common">Yeast</name>
    <dbReference type="NCBI Taxonomy" id="1305764"/>
    <lineage>
        <taxon>Eukaryota</taxon>
        <taxon>Fungi</taxon>
        <taxon>Dikarya</taxon>
        <taxon>Basidiomycota</taxon>
        <taxon>Ustilaginomycotina</taxon>
        <taxon>Ustilaginomycetes</taxon>
        <taxon>Ustilaginales</taxon>
        <taxon>Ustilaginaceae</taxon>
        <taxon>Pseudozyma</taxon>
    </lineage>
</organism>
<accession>R9P3C1</accession>
<evidence type="ECO:0000256" key="2">
    <source>
        <dbReference type="ARBA" id="ARBA00004590"/>
    </source>
</evidence>
<evidence type="ECO:0000313" key="13">
    <source>
        <dbReference type="Proteomes" id="UP000014071"/>
    </source>
</evidence>
<keyword evidence="6 11" id="KW-0812">Transmembrane</keyword>
<evidence type="ECO:0000256" key="11">
    <source>
        <dbReference type="SAM" id="Phobius"/>
    </source>
</evidence>
<comment type="subcellular location">
    <subcellularLocation>
        <location evidence="1">Endoplasmic reticulum membrane</location>
        <topology evidence="1">Single-pass membrane protein</topology>
    </subcellularLocation>
    <subcellularLocation>
        <location evidence="2">Nucleus membrane</location>
        <topology evidence="2">Single-pass membrane protein</topology>
    </subcellularLocation>
</comment>
<dbReference type="STRING" id="1305764.R9P3C1"/>
<evidence type="ECO:0000256" key="9">
    <source>
        <dbReference type="ARBA" id="ARBA00023136"/>
    </source>
</evidence>
<dbReference type="PANTHER" id="PTHR12154">
    <property type="entry name" value="GLYCOSYL TRANSFERASE-RELATED"/>
    <property type="match status" value="1"/>
</dbReference>
<evidence type="ECO:0000256" key="3">
    <source>
        <dbReference type="ARBA" id="ARBA00009731"/>
    </source>
</evidence>
<keyword evidence="13" id="KW-1185">Reference proteome</keyword>
<keyword evidence="7" id="KW-0256">Endoplasmic reticulum</keyword>
<evidence type="ECO:0000256" key="1">
    <source>
        <dbReference type="ARBA" id="ARBA00004389"/>
    </source>
</evidence>
<dbReference type="GeneID" id="24108799"/>
<dbReference type="Pfam" id="PF08660">
    <property type="entry name" value="Alg14"/>
    <property type="match status" value="1"/>
</dbReference>
<dbReference type="Gene3D" id="3.40.50.2000">
    <property type="entry name" value="Glycogen Phosphorylase B"/>
    <property type="match status" value="1"/>
</dbReference>
<dbReference type="RefSeq" id="XP_012189520.1">
    <property type="nucleotide sequence ID" value="XM_012334130.1"/>
</dbReference>
<evidence type="ECO:0000256" key="10">
    <source>
        <dbReference type="ARBA" id="ARBA00032062"/>
    </source>
</evidence>
<dbReference type="GO" id="GO:0004577">
    <property type="term" value="F:N-acetylglucosaminyldiphosphodolichol N-acetylglucosaminyltransferase activity"/>
    <property type="evidence" value="ECO:0007669"/>
    <property type="project" value="TreeGrafter"/>
</dbReference>
<reference evidence="13" key="1">
    <citation type="journal article" date="2013" name="Genome Announc.">
        <title>Draft genome sequence of the basidiomycetous yeast-like fungus Pseudozyma hubeiensis SY62, which produces an abundant amount of the biosurfactant mannosylerythritol lipids.</title>
        <authorList>
            <person name="Konishi M."/>
            <person name="Hatada Y."/>
            <person name="Horiuchi J."/>
        </authorList>
    </citation>
    <scope>NUCLEOTIDE SEQUENCE [LARGE SCALE GENOMIC DNA]</scope>
    <source>
        <strain evidence="13">SY62</strain>
    </source>
</reference>
<evidence type="ECO:0000256" key="4">
    <source>
        <dbReference type="ARBA" id="ARBA00011335"/>
    </source>
</evidence>
<feature type="transmembrane region" description="Helical" evidence="11">
    <location>
        <begin position="38"/>
        <end position="59"/>
    </location>
</feature>
<sequence>MDALAEKLEEGKLYLQRPINEVLPPRLLLYLLPPVPPLRFVLAALALTLLLVLRVWFLLPGRRSAQSPTSRSSRDAGTAKHRSHGVAVFLGSGGHTTELLQLVSALPTQRYTRRIYLVSSGDHFSLEKAKKLEKKLSSSSSSSDSQDPPDAKVIQIPRARNVHQSFLTTPITLAKSIVFCVDHVSLRPLLRRVKGGDGILADVILMNGPGTCVPIVAAVYLLRVSHCSFVLWLSPTSTLSDHRSACLLKQIAGLRSPKLIYVESFARVKSLSLTAKLIRPFVDRFVLQWPRDASSTPPHIRAKATPNTVYSGWLV</sequence>
<keyword evidence="8 11" id="KW-1133">Transmembrane helix</keyword>
<evidence type="ECO:0000313" key="12">
    <source>
        <dbReference type="EMBL" id="GAC95933.1"/>
    </source>
</evidence>
<dbReference type="EMBL" id="DF238799">
    <property type="protein sequence ID" value="GAC95933.1"/>
    <property type="molecule type" value="Genomic_DNA"/>
</dbReference>
<evidence type="ECO:0000256" key="5">
    <source>
        <dbReference type="ARBA" id="ARBA00017467"/>
    </source>
</evidence>
<keyword evidence="9 11" id="KW-0472">Membrane</keyword>
<dbReference type="OrthoDB" id="17098at2759"/>
<proteinExistence type="inferred from homology"/>
<comment type="similarity">
    <text evidence="3">Belongs to the ALG14 family.</text>
</comment>
<dbReference type="GO" id="GO:0043541">
    <property type="term" value="C:UDP-N-acetylglucosamine transferase complex"/>
    <property type="evidence" value="ECO:0007669"/>
    <property type="project" value="TreeGrafter"/>
</dbReference>
<comment type="subunit">
    <text evidence="4">Heterodimer with ALG13 to form a functional enzyme.</text>
</comment>
<dbReference type="GO" id="GO:0006488">
    <property type="term" value="P:dolichol-linked oligosaccharide biosynthetic process"/>
    <property type="evidence" value="ECO:0007669"/>
    <property type="project" value="InterPro"/>
</dbReference>
<protein>
    <recommendedName>
        <fullName evidence="5">UDP-N-acetylglucosamine transferase subunit ALG14</fullName>
    </recommendedName>
    <alternativeName>
        <fullName evidence="10">Asparagine-linked glycosylation protein 14</fullName>
    </alternativeName>
</protein>